<evidence type="ECO:0000313" key="2">
    <source>
        <dbReference type="EMBL" id="PAV14210.1"/>
    </source>
</evidence>
<keyword evidence="3" id="KW-1185">Reference proteome</keyword>
<accession>A0A2A2HY87</accession>
<evidence type="ECO:0000313" key="3">
    <source>
        <dbReference type="Proteomes" id="UP000218164"/>
    </source>
</evidence>
<dbReference type="RefSeq" id="WP_095643031.1">
    <property type="nucleotide sequence ID" value="NZ_LMVP01000022.1"/>
</dbReference>
<organism evidence="2 3">
    <name type="scientific">Methanosarcina spelaei</name>
    <dbReference type="NCBI Taxonomy" id="1036679"/>
    <lineage>
        <taxon>Archaea</taxon>
        <taxon>Methanobacteriati</taxon>
        <taxon>Methanobacteriota</taxon>
        <taxon>Stenosarchaea group</taxon>
        <taxon>Methanomicrobia</taxon>
        <taxon>Methanosarcinales</taxon>
        <taxon>Methanosarcinaceae</taxon>
        <taxon>Methanosarcina</taxon>
    </lineage>
</organism>
<keyword evidence="1" id="KW-1133">Transmembrane helix</keyword>
<dbReference type="OrthoDB" id="137363at2157"/>
<keyword evidence="1" id="KW-0812">Transmembrane</keyword>
<comment type="caution">
    <text evidence="2">The sequence shown here is derived from an EMBL/GenBank/DDBJ whole genome shotgun (WGS) entry which is preliminary data.</text>
</comment>
<reference evidence="2 3" key="1">
    <citation type="journal article" date="2017" name="BMC Genomics">
        <title>Genomic analysis of methanogenic archaea reveals a shift towards energy conservation.</title>
        <authorList>
            <person name="Gilmore S.P."/>
            <person name="Henske J.K."/>
            <person name="Sexton J.A."/>
            <person name="Solomon K.V."/>
            <person name="Seppala S."/>
            <person name="Yoo J.I."/>
            <person name="Huyett L.M."/>
            <person name="Pressman A."/>
            <person name="Cogan J.Z."/>
            <person name="Kivenson V."/>
            <person name="Peng X."/>
            <person name="Tan Y."/>
            <person name="Valentine D.L."/>
            <person name="O'Malley M.A."/>
        </authorList>
    </citation>
    <scope>NUCLEOTIDE SEQUENCE [LARGE SCALE GENOMIC DNA]</scope>
    <source>
        <strain evidence="2 3">MC-15</strain>
    </source>
</reference>
<gene>
    <name evidence="2" type="ORF">ASJ81_14820</name>
</gene>
<dbReference type="Proteomes" id="UP000218164">
    <property type="component" value="Unassembled WGS sequence"/>
</dbReference>
<protein>
    <submittedName>
        <fullName evidence="2">Uncharacterized protein</fullName>
    </submittedName>
</protein>
<feature type="transmembrane region" description="Helical" evidence="1">
    <location>
        <begin position="6"/>
        <end position="27"/>
    </location>
</feature>
<proteinExistence type="predicted"/>
<keyword evidence="1" id="KW-0472">Membrane</keyword>
<evidence type="ECO:0000256" key="1">
    <source>
        <dbReference type="SAM" id="Phobius"/>
    </source>
</evidence>
<sequence>MLKKNISSLVVSICLVLVIIILSYFLWHSSLIEANSEITNSFFINNWGNTSHEVTVELFNTQNVSVFNESYISVPRETIRSQFPITPVPGVEIKVTLDNNITKTLIVSKDLLGLTLSIDIDMMPNDPLILSPALS</sequence>
<dbReference type="AlphaFoldDB" id="A0A2A2HY87"/>
<dbReference type="EMBL" id="LMVP01000022">
    <property type="protein sequence ID" value="PAV14210.1"/>
    <property type="molecule type" value="Genomic_DNA"/>
</dbReference>
<name>A0A2A2HY87_9EURY</name>